<name>U2RRE5_9BACL</name>
<feature type="transmembrane region" description="Helical" evidence="2">
    <location>
        <begin position="6"/>
        <end position="24"/>
    </location>
</feature>
<keyword evidence="2" id="KW-0812">Transmembrane</keyword>
<dbReference type="EMBL" id="AWVP01000103">
    <property type="protein sequence ID" value="ERK56108.1"/>
    <property type="molecule type" value="Genomic_DNA"/>
</dbReference>
<protein>
    <submittedName>
        <fullName evidence="3">Uncharacterized protein</fullName>
    </submittedName>
</protein>
<organism evidence="3 4">
    <name type="scientific">Gemella bergeri ATCC 700627</name>
    <dbReference type="NCBI Taxonomy" id="1321820"/>
    <lineage>
        <taxon>Bacteria</taxon>
        <taxon>Bacillati</taxon>
        <taxon>Bacillota</taxon>
        <taxon>Bacilli</taxon>
        <taxon>Bacillales</taxon>
        <taxon>Gemellaceae</taxon>
        <taxon>Gemella</taxon>
    </lineage>
</organism>
<evidence type="ECO:0000256" key="2">
    <source>
        <dbReference type="SAM" id="Phobius"/>
    </source>
</evidence>
<dbReference type="HOGENOM" id="CLU_1641326_0_0_9"/>
<evidence type="ECO:0000256" key="1">
    <source>
        <dbReference type="SAM" id="MobiDB-lite"/>
    </source>
</evidence>
<dbReference type="AlphaFoldDB" id="U2RRE5"/>
<reference evidence="3 4" key="1">
    <citation type="submission" date="2013-08" db="EMBL/GenBank/DDBJ databases">
        <authorList>
            <person name="Weinstock G."/>
            <person name="Sodergren E."/>
            <person name="Wylie T."/>
            <person name="Fulton L."/>
            <person name="Fulton R."/>
            <person name="Fronick C."/>
            <person name="O'Laughlin M."/>
            <person name="Godfrey J."/>
            <person name="Miner T."/>
            <person name="Herter B."/>
            <person name="Appelbaum E."/>
            <person name="Cordes M."/>
            <person name="Lek S."/>
            <person name="Wollam A."/>
            <person name="Pepin K.H."/>
            <person name="Palsikar V.B."/>
            <person name="Mitreva M."/>
            <person name="Wilson R.K."/>
        </authorList>
    </citation>
    <scope>NUCLEOTIDE SEQUENCE [LARGE SCALE GENOMIC DNA]</scope>
    <source>
        <strain evidence="3 4">ATCC 700627</strain>
    </source>
</reference>
<feature type="compositionally biased region" description="Polar residues" evidence="1">
    <location>
        <begin position="68"/>
        <end position="78"/>
    </location>
</feature>
<gene>
    <name evidence="3" type="ORF">HMPREF1983_01520</name>
</gene>
<proteinExistence type="predicted"/>
<evidence type="ECO:0000313" key="4">
    <source>
        <dbReference type="Proteomes" id="UP000016637"/>
    </source>
</evidence>
<evidence type="ECO:0000313" key="3">
    <source>
        <dbReference type="EMBL" id="ERK56108.1"/>
    </source>
</evidence>
<accession>U2RRE5</accession>
<keyword evidence="2" id="KW-0472">Membrane</keyword>
<keyword evidence="4" id="KW-1185">Reference proteome</keyword>
<feature type="region of interest" description="Disordered" evidence="1">
    <location>
        <begin position="68"/>
        <end position="87"/>
    </location>
</feature>
<dbReference type="RefSeq" id="WP_021753162.1">
    <property type="nucleotide sequence ID" value="NZ_KI271848.1"/>
</dbReference>
<comment type="caution">
    <text evidence="3">The sequence shown here is derived from an EMBL/GenBank/DDBJ whole genome shotgun (WGS) entry which is preliminary data.</text>
</comment>
<dbReference type="eggNOG" id="ENOG5030CB2">
    <property type="taxonomic scope" value="Bacteria"/>
</dbReference>
<keyword evidence="2" id="KW-1133">Transmembrane helix</keyword>
<dbReference type="Proteomes" id="UP000016637">
    <property type="component" value="Unassembled WGS sequence"/>
</dbReference>
<dbReference type="PATRIC" id="fig|1321820.3.peg.1461"/>
<sequence length="161" mass="19018">MTFVLFAVPIIFIVILIIFATVILSDSNKYKKRLNNASQIELDKAREFALRTMEEIKKIRSEYDAQKSLNEQNLPNTNREPKKEFASIKGKTLQQQRTLNKYEEYYNEKHHGTKNILSEPINNDWLSKEVYSKKLVLSKENIVRGLIAKEYLNRKNIRKRV</sequence>